<dbReference type="PANTHER" id="PTHR43794">
    <property type="entry name" value="AMINOHYDROLASE SSNA-RELATED"/>
    <property type="match status" value="1"/>
</dbReference>
<protein>
    <submittedName>
        <fullName evidence="3">Amidohydrolase family protein</fullName>
    </submittedName>
    <submittedName>
        <fullName evidence="4">Amidohydrolase_family protein</fullName>
    </submittedName>
</protein>
<reference evidence="4 5" key="2">
    <citation type="submission" date="2024-07" db="EMBL/GenBank/DDBJ databases">
        <authorList>
            <person name="Akdeniz Z."/>
        </authorList>
    </citation>
    <scope>NUCLEOTIDE SEQUENCE [LARGE SCALE GENOMIC DNA]</scope>
</reference>
<dbReference type="InterPro" id="IPR032466">
    <property type="entry name" value="Metal_Hydrolase"/>
</dbReference>
<dbReference type="InterPro" id="IPR011059">
    <property type="entry name" value="Metal-dep_hydrolase_composite"/>
</dbReference>
<dbReference type="PANTHER" id="PTHR43794:SF11">
    <property type="entry name" value="AMIDOHYDROLASE-RELATED DOMAIN-CONTAINING PROTEIN"/>
    <property type="match status" value="1"/>
</dbReference>
<sequence>MLPLEQVKRPVASGFTVVRSEFMFPLSDDFENKYVRIYDGYVLSENDKIIEVGKYTAEIGERILKLSPLKIIGAKDNTIPMLKGILIPGFVKCHGHDHESPLIGLNKEAQLVEWLDKCVNPFTGFINEKQEELVAKYGVSPHLITYRKARLDDLTFGITSAMTHHCNHNKYHVHEIAQANIEAGTKMVIAVGAQDRFYDKRILDSPEVAVKRMDDYFELLKNAPRTKVVPGPDQCFSNGPELLKALKKWAVEHDTLIHIHSSEEPGTTKWFIETFKQTPVEYFESIGFLGPRSVLAHQVNCTEHDLEILQKTGAKVAHNPLANTILSSGMPPVRKMVEMGIPLAISTDGSGSADNQNMIAAARLTCQYFRGLDKKYLFKADQLIERITRIPAEIIELKAGRLQVGYFADYVIFDTSRANMTPTHIENFVENLIWAAAGNEVKYVVSCGVELVSDYKIVGTTFCPEENLKQLEVLTNDFLAFRKVSKEISDTGKRGAE</sequence>
<comment type="caution">
    <text evidence="3">The sequence shown here is derived from an EMBL/GenBank/DDBJ whole genome shotgun (WGS) entry which is preliminary data.</text>
</comment>
<name>A0AA86TUV6_9EUKA</name>
<keyword evidence="5" id="KW-1185">Reference proteome</keyword>
<dbReference type="Gene3D" id="3.20.20.140">
    <property type="entry name" value="Metal-dependent hydrolases"/>
    <property type="match status" value="1"/>
</dbReference>
<dbReference type="EMBL" id="CATOUU010000440">
    <property type="protein sequence ID" value="CAI9929546.1"/>
    <property type="molecule type" value="Genomic_DNA"/>
</dbReference>
<dbReference type="EMBL" id="CAXDID020000029">
    <property type="protein sequence ID" value="CAL5992606.1"/>
    <property type="molecule type" value="Genomic_DNA"/>
</dbReference>
<dbReference type="SUPFAM" id="SSF51556">
    <property type="entry name" value="Metallo-dependent hydrolases"/>
    <property type="match status" value="1"/>
</dbReference>
<dbReference type="Pfam" id="PF01979">
    <property type="entry name" value="Amidohydro_1"/>
    <property type="match status" value="1"/>
</dbReference>
<dbReference type="Proteomes" id="UP001642409">
    <property type="component" value="Unassembled WGS sequence"/>
</dbReference>
<feature type="domain" description="Amidohydrolase-related" evidence="2">
    <location>
        <begin position="85"/>
        <end position="444"/>
    </location>
</feature>
<dbReference type="InterPro" id="IPR050287">
    <property type="entry name" value="MTA/SAH_deaminase"/>
</dbReference>
<dbReference type="Gene3D" id="2.30.40.10">
    <property type="entry name" value="Urease, subunit C, domain 1"/>
    <property type="match status" value="1"/>
</dbReference>
<evidence type="ECO:0000313" key="3">
    <source>
        <dbReference type="EMBL" id="CAI9929546.1"/>
    </source>
</evidence>
<reference evidence="3" key="1">
    <citation type="submission" date="2023-06" db="EMBL/GenBank/DDBJ databases">
        <authorList>
            <person name="Kurt Z."/>
        </authorList>
    </citation>
    <scope>NUCLEOTIDE SEQUENCE</scope>
</reference>
<dbReference type="SUPFAM" id="SSF51338">
    <property type="entry name" value="Composite domain of metallo-dependent hydrolases"/>
    <property type="match status" value="1"/>
</dbReference>
<dbReference type="GO" id="GO:0016810">
    <property type="term" value="F:hydrolase activity, acting on carbon-nitrogen (but not peptide) bonds"/>
    <property type="evidence" value="ECO:0007669"/>
    <property type="project" value="InterPro"/>
</dbReference>
<evidence type="ECO:0000256" key="1">
    <source>
        <dbReference type="ARBA" id="ARBA00022801"/>
    </source>
</evidence>
<dbReference type="InterPro" id="IPR006680">
    <property type="entry name" value="Amidohydro-rel"/>
</dbReference>
<keyword evidence="1" id="KW-0378">Hydrolase</keyword>
<evidence type="ECO:0000259" key="2">
    <source>
        <dbReference type="Pfam" id="PF01979"/>
    </source>
</evidence>
<gene>
    <name evidence="4" type="ORF">HINF_LOCUS12660</name>
    <name evidence="3" type="ORF">HINF_LOCUS17191</name>
</gene>
<evidence type="ECO:0000313" key="4">
    <source>
        <dbReference type="EMBL" id="CAL5992606.1"/>
    </source>
</evidence>
<organism evidence="3">
    <name type="scientific">Hexamita inflata</name>
    <dbReference type="NCBI Taxonomy" id="28002"/>
    <lineage>
        <taxon>Eukaryota</taxon>
        <taxon>Metamonada</taxon>
        <taxon>Diplomonadida</taxon>
        <taxon>Hexamitidae</taxon>
        <taxon>Hexamitinae</taxon>
        <taxon>Hexamita</taxon>
    </lineage>
</organism>
<accession>A0AA86TUV6</accession>
<proteinExistence type="predicted"/>
<dbReference type="AlphaFoldDB" id="A0AA86TUV6"/>
<evidence type="ECO:0000313" key="5">
    <source>
        <dbReference type="Proteomes" id="UP001642409"/>
    </source>
</evidence>